<dbReference type="EMBL" id="JBHLUH010000004">
    <property type="protein sequence ID" value="MFC0526593.1"/>
    <property type="molecule type" value="Genomic_DNA"/>
</dbReference>
<evidence type="ECO:0000313" key="2">
    <source>
        <dbReference type="Proteomes" id="UP001589867"/>
    </source>
</evidence>
<accession>A0ABV6LWI9</accession>
<reference evidence="1 2" key="1">
    <citation type="submission" date="2024-09" db="EMBL/GenBank/DDBJ databases">
        <authorList>
            <person name="Sun Q."/>
            <person name="Mori K."/>
        </authorList>
    </citation>
    <scope>NUCLEOTIDE SEQUENCE [LARGE SCALE GENOMIC DNA]</scope>
    <source>
        <strain evidence="1 2">TBRC 3947</strain>
    </source>
</reference>
<keyword evidence="2" id="KW-1185">Reference proteome</keyword>
<evidence type="ECO:0000313" key="1">
    <source>
        <dbReference type="EMBL" id="MFC0526593.1"/>
    </source>
</evidence>
<protein>
    <recommendedName>
        <fullName evidence="3">DUF4384 domain-containing protein</fullName>
    </recommendedName>
</protein>
<evidence type="ECO:0008006" key="3">
    <source>
        <dbReference type="Google" id="ProtNLM"/>
    </source>
</evidence>
<dbReference type="RefSeq" id="WP_377244757.1">
    <property type="nucleotide sequence ID" value="NZ_JBHLUH010000004.1"/>
</dbReference>
<organism evidence="1 2">
    <name type="scientific">Phytohabitans kaempferiae</name>
    <dbReference type="NCBI Taxonomy" id="1620943"/>
    <lineage>
        <taxon>Bacteria</taxon>
        <taxon>Bacillati</taxon>
        <taxon>Actinomycetota</taxon>
        <taxon>Actinomycetes</taxon>
        <taxon>Micromonosporales</taxon>
        <taxon>Micromonosporaceae</taxon>
    </lineage>
</organism>
<dbReference type="Proteomes" id="UP001589867">
    <property type="component" value="Unassembled WGS sequence"/>
</dbReference>
<sequence length="281" mass="29698">MASLVLDADTGVARGMCVDRTDVKACAQAMRTALTQPAGGLPPQRPARVLCGIGHHEPVAAQLAVVLGDGPLPEVTEVVSVEAEDILDSFVGHMAGRAQPRQFATAADWAILVEHADTYRRAAPWRRWTDQDHLDLAVRVDGISARYVTIVIGAEGVQHGLVLYPGEALPDEFAGWRPGAPILAPAGSILFYLDPPAEAPPEFVAKAARYGWPADADLTPVWLTTGPHGTADLDRTAVQRLTVAIAAVLTHDRPPGGSGPTIGTCTLAAGEQAEYTLHPPR</sequence>
<name>A0ABV6LWI9_9ACTN</name>
<gene>
    <name evidence="1" type="ORF">ACFFIA_02835</name>
</gene>
<comment type="caution">
    <text evidence="1">The sequence shown here is derived from an EMBL/GenBank/DDBJ whole genome shotgun (WGS) entry which is preliminary data.</text>
</comment>
<proteinExistence type="predicted"/>